<dbReference type="InParanoid" id="G0MFW2"/>
<name>G0MFW2_CAEBE</name>
<organism evidence="3">
    <name type="scientific">Caenorhabditis brenneri</name>
    <name type="common">Nematode worm</name>
    <dbReference type="NCBI Taxonomy" id="135651"/>
    <lineage>
        <taxon>Eukaryota</taxon>
        <taxon>Metazoa</taxon>
        <taxon>Ecdysozoa</taxon>
        <taxon>Nematoda</taxon>
        <taxon>Chromadorea</taxon>
        <taxon>Rhabditida</taxon>
        <taxon>Rhabditina</taxon>
        <taxon>Rhabditomorpha</taxon>
        <taxon>Rhabditoidea</taxon>
        <taxon>Rhabditidae</taxon>
        <taxon>Peloderinae</taxon>
        <taxon>Caenorhabditis</taxon>
    </lineage>
</organism>
<dbReference type="HOGENOM" id="CLU_1103605_0_0_1"/>
<feature type="compositionally biased region" description="Basic and acidic residues" evidence="1">
    <location>
        <begin position="1"/>
        <end position="11"/>
    </location>
</feature>
<proteinExistence type="predicted"/>
<dbReference type="EMBL" id="GL379792">
    <property type="protein sequence ID" value="EGT54401.1"/>
    <property type="molecule type" value="Genomic_DNA"/>
</dbReference>
<dbReference type="AlphaFoldDB" id="G0MFW2"/>
<sequence length="252" mass="28251">MENQDVPRDEENPSDYHGPRIQEMDDYDYNPREANTPESHSIDNRLGEPEPSAAEDQIPNVVVPDPELVEETLTPENNKNTSPPTNGEEVISQEVPIKVEHEEPIVVENHTEDVKPVTAHNPKIKFFEAMQSLVLFLDTPSLFSLQSKIDQKIQKMKGSKEVLQNNELIPALELLVARMANHSVIDISGSVKSVSLIQFFCYLKASILNSKMIGVEGLMNNISGLIEKSQNKKIPIKKVTNALRATLDIDDF</sequence>
<evidence type="ECO:0000313" key="2">
    <source>
        <dbReference type="EMBL" id="EGT54401.1"/>
    </source>
</evidence>
<evidence type="ECO:0000256" key="1">
    <source>
        <dbReference type="SAM" id="MobiDB-lite"/>
    </source>
</evidence>
<reference evidence="3" key="1">
    <citation type="submission" date="2011-07" db="EMBL/GenBank/DDBJ databases">
        <authorList>
            <consortium name="Caenorhabditis brenneri Sequencing and Analysis Consortium"/>
            <person name="Wilson R.K."/>
        </authorList>
    </citation>
    <scope>NUCLEOTIDE SEQUENCE [LARGE SCALE GENOMIC DNA]</scope>
    <source>
        <strain evidence="3">PB2801</strain>
    </source>
</reference>
<feature type="region of interest" description="Disordered" evidence="1">
    <location>
        <begin position="1"/>
        <end position="61"/>
    </location>
</feature>
<dbReference type="Proteomes" id="UP000008068">
    <property type="component" value="Unassembled WGS sequence"/>
</dbReference>
<keyword evidence="3" id="KW-1185">Reference proteome</keyword>
<protein>
    <recommendedName>
        <fullName evidence="4">SPK domain-containing protein</fullName>
    </recommendedName>
</protein>
<accession>G0MFW2</accession>
<gene>
    <name evidence="2" type="ORF">CAEBREN_04161</name>
</gene>
<evidence type="ECO:0000313" key="3">
    <source>
        <dbReference type="Proteomes" id="UP000008068"/>
    </source>
</evidence>
<evidence type="ECO:0008006" key="4">
    <source>
        <dbReference type="Google" id="ProtNLM"/>
    </source>
</evidence>